<dbReference type="OrthoDB" id="2151982at2759"/>
<dbReference type="InterPro" id="IPR029063">
    <property type="entry name" value="SAM-dependent_MTases_sf"/>
</dbReference>
<evidence type="ECO:0000313" key="2">
    <source>
        <dbReference type="Proteomes" id="UP000076632"/>
    </source>
</evidence>
<protein>
    <recommendedName>
        <fullName evidence="3">S-adenosyl-L-methionine-dependent methyltransferase</fullName>
    </recommendedName>
</protein>
<evidence type="ECO:0008006" key="3">
    <source>
        <dbReference type="Google" id="ProtNLM"/>
    </source>
</evidence>
<gene>
    <name evidence="1" type="ORF">L228DRAFT_283328</name>
</gene>
<reference evidence="1 2" key="1">
    <citation type="journal article" date="2016" name="Fungal Biol.">
        <title>The genome of Xylona heveae provides a window into fungal endophytism.</title>
        <authorList>
            <person name="Gazis R."/>
            <person name="Kuo A."/>
            <person name="Riley R."/>
            <person name="LaButti K."/>
            <person name="Lipzen A."/>
            <person name="Lin J."/>
            <person name="Amirebrahimi M."/>
            <person name="Hesse C.N."/>
            <person name="Spatafora J.W."/>
            <person name="Henrissat B."/>
            <person name="Hainaut M."/>
            <person name="Grigoriev I.V."/>
            <person name="Hibbett D.S."/>
        </authorList>
    </citation>
    <scope>NUCLEOTIDE SEQUENCE [LARGE SCALE GENOMIC DNA]</scope>
    <source>
        <strain evidence="1 2">TC161</strain>
    </source>
</reference>
<evidence type="ECO:0000313" key="1">
    <source>
        <dbReference type="EMBL" id="KZF22149.1"/>
    </source>
</evidence>
<dbReference type="GeneID" id="28901244"/>
<dbReference type="EMBL" id="KV407459">
    <property type="protein sequence ID" value="KZF22149.1"/>
    <property type="molecule type" value="Genomic_DNA"/>
</dbReference>
<dbReference type="Proteomes" id="UP000076632">
    <property type="component" value="Unassembled WGS sequence"/>
</dbReference>
<organism evidence="1 2">
    <name type="scientific">Xylona heveae (strain CBS 132557 / TC161)</name>
    <dbReference type="NCBI Taxonomy" id="1328760"/>
    <lineage>
        <taxon>Eukaryota</taxon>
        <taxon>Fungi</taxon>
        <taxon>Dikarya</taxon>
        <taxon>Ascomycota</taxon>
        <taxon>Pezizomycotina</taxon>
        <taxon>Xylonomycetes</taxon>
        <taxon>Xylonales</taxon>
        <taxon>Xylonaceae</taxon>
        <taxon>Xylona</taxon>
    </lineage>
</organism>
<accession>A0A165GGB3</accession>
<dbReference type="AlphaFoldDB" id="A0A165GGB3"/>
<dbReference type="OMA" id="PKADWDD"/>
<proteinExistence type="predicted"/>
<dbReference type="SUPFAM" id="SSF53335">
    <property type="entry name" value="S-adenosyl-L-methionine-dependent methyltransferases"/>
    <property type="match status" value="1"/>
</dbReference>
<name>A0A165GGB3_XYLHT</name>
<dbReference type="InParanoid" id="A0A165GGB3"/>
<dbReference type="RefSeq" id="XP_018187704.1">
    <property type="nucleotide sequence ID" value="XM_018336107.1"/>
</dbReference>
<sequence length="177" mass="19515">MVLPELPVLTDQPEHHQNYCASLSNRLLDTLSAILPHSPEGVFSIGSGTGLLEALLTQHDNTIDVLGVEVTEDVNVYLPKEKLRTVAGTWDTILDAILADAWLFVYPREPTLMEKYLDQCGGGTVQVIVWLGPGNDWDDYRPLLQRFASKGKLEIIDDCGLAPYELLAVAKRSIGQS</sequence>
<keyword evidence="2" id="KW-1185">Reference proteome</keyword>